<accession>A2Z8R3</accession>
<feature type="region of interest" description="Disordered" evidence="1">
    <location>
        <begin position="1"/>
        <end position="30"/>
    </location>
</feature>
<sequence>MARTEVSVLRSSTTCPASGGDNEQGRETGAERSMLVVLAKTMTEGKEYCERKINLLKSNFDELVEASQETHKWFEGSFTKSQNFLLPNVKAIIDGYEEEKHSRRNGSASTSQAEAVIAEPEFMRPDRTSCLHLVRWPGKLKDLGNSVLGRFGMSVDNFKAVKDPNTGSYSISFQQ</sequence>
<evidence type="ECO:0000313" key="3">
    <source>
        <dbReference type="Proteomes" id="UP000007015"/>
    </source>
</evidence>
<dbReference type="AlphaFoldDB" id="A2Z8R3"/>
<reference evidence="2 3" key="1">
    <citation type="journal article" date="2005" name="PLoS Biol.">
        <title>The genomes of Oryza sativa: a history of duplications.</title>
        <authorList>
            <person name="Yu J."/>
            <person name="Wang J."/>
            <person name="Lin W."/>
            <person name="Li S."/>
            <person name="Li H."/>
            <person name="Zhou J."/>
            <person name="Ni P."/>
            <person name="Dong W."/>
            <person name="Hu S."/>
            <person name="Zeng C."/>
            <person name="Zhang J."/>
            <person name="Zhang Y."/>
            <person name="Li R."/>
            <person name="Xu Z."/>
            <person name="Li S."/>
            <person name="Li X."/>
            <person name="Zheng H."/>
            <person name="Cong L."/>
            <person name="Lin L."/>
            <person name="Yin J."/>
            <person name="Geng J."/>
            <person name="Li G."/>
            <person name="Shi J."/>
            <person name="Liu J."/>
            <person name="Lv H."/>
            <person name="Li J."/>
            <person name="Wang J."/>
            <person name="Deng Y."/>
            <person name="Ran L."/>
            <person name="Shi X."/>
            <person name="Wang X."/>
            <person name="Wu Q."/>
            <person name="Li C."/>
            <person name="Ren X."/>
            <person name="Wang J."/>
            <person name="Wang X."/>
            <person name="Li D."/>
            <person name="Liu D."/>
            <person name="Zhang X."/>
            <person name="Ji Z."/>
            <person name="Zhao W."/>
            <person name="Sun Y."/>
            <person name="Zhang Z."/>
            <person name="Bao J."/>
            <person name="Han Y."/>
            <person name="Dong L."/>
            <person name="Ji J."/>
            <person name="Chen P."/>
            <person name="Wu S."/>
            <person name="Liu J."/>
            <person name="Xiao Y."/>
            <person name="Bu D."/>
            <person name="Tan J."/>
            <person name="Yang L."/>
            <person name="Ye C."/>
            <person name="Zhang J."/>
            <person name="Xu J."/>
            <person name="Zhou Y."/>
            <person name="Yu Y."/>
            <person name="Zhang B."/>
            <person name="Zhuang S."/>
            <person name="Wei H."/>
            <person name="Liu B."/>
            <person name="Lei M."/>
            <person name="Yu H."/>
            <person name="Li Y."/>
            <person name="Xu H."/>
            <person name="Wei S."/>
            <person name="He X."/>
            <person name="Fang L."/>
            <person name="Zhang Z."/>
            <person name="Zhang Y."/>
            <person name="Huang X."/>
            <person name="Su Z."/>
            <person name="Tong W."/>
            <person name="Li J."/>
            <person name="Tong Z."/>
            <person name="Li S."/>
            <person name="Ye J."/>
            <person name="Wang L."/>
            <person name="Fang L."/>
            <person name="Lei T."/>
            <person name="Chen C."/>
            <person name="Chen H."/>
            <person name="Xu Z."/>
            <person name="Li H."/>
            <person name="Huang H."/>
            <person name="Zhang F."/>
            <person name="Xu H."/>
            <person name="Li N."/>
            <person name="Zhao C."/>
            <person name="Li S."/>
            <person name="Dong L."/>
            <person name="Huang Y."/>
            <person name="Li L."/>
            <person name="Xi Y."/>
            <person name="Qi Q."/>
            <person name="Li W."/>
            <person name="Zhang B."/>
            <person name="Hu W."/>
            <person name="Zhang Y."/>
            <person name="Tian X."/>
            <person name="Jiao Y."/>
            <person name="Liang X."/>
            <person name="Jin J."/>
            <person name="Gao L."/>
            <person name="Zheng W."/>
            <person name="Hao B."/>
            <person name="Liu S."/>
            <person name="Wang W."/>
            <person name="Yuan L."/>
            <person name="Cao M."/>
            <person name="McDermott J."/>
            <person name="Samudrala R."/>
            <person name="Wang J."/>
            <person name="Wong G.K."/>
            <person name="Yang H."/>
        </authorList>
    </citation>
    <scope>NUCLEOTIDE SEQUENCE [LARGE SCALE GENOMIC DNA]</scope>
    <source>
        <strain evidence="3">cv. 93-11</strain>
    </source>
</reference>
<dbReference type="InterPro" id="IPR052769">
    <property type="entry name" value="TPR_domain_protein"/>
</dbReference>
<protein>
    <submittedName>
        <fullName evidence="2">Uncharacterized protein</fullName>
    </submittedName>
</protein>
<dbReference type="EMBL" id="CM000135">
    <property type="protein sequence ID" value="EAY78997.1"/>
    <property type="molecule type" value="Genomic_DNA"/>
</dbReference>
<dbReference type="PANTHER" id="PTHR46014">
    <property type="entry name" value="TETRATRICOPEPTIDE REPEAT PROTEIN 1"/>
    <property type="match status" value="1"/>
</dbReference>
<dbReference type="HOGENOM" id="CLU_1535003_0_0_1"/>
<name>A2Z8R3_ORYSI</name>
<evidence type="ECO:0000256" key="1">
    <source>
        <dbReference type="SAM" id="MobiDB-lite"/>
    </source>
</evidence>
<dbReference type="STRING" id="39946.A2Z8R3"/>
<dbReference type="Gramene" id="BGIOSGA033169-TA">
    <property type="protein sequence ID" value="BGIOSGA033169-PA"/>
    <property type="gene ID" value="BGIOSGA033169"/>
</dbReference>
<proteinExistence type="predicted"/>
<gene>
    <name evidence="2" type="ORF">OsI_34106</name>
</gene>
<organism evidence="2 3">
    <name type="scientific">Oryza sativa subsp. indica</name>
    <name type="common">Rice</name>
    <dbReference type="NCBI Taxonomy" id="39946"/>
    <lineage>
        <taxon>Eukaryota</taxon>
        <taxon>Viridiplantae</taxon>
        <taxon>Streptophyta</taxon>
        <taxon>Embryophyta</taxon>
        <taxon>Tracheophyta</taxon>
        <taxon>Spermatophyta</taxon>
        <taxon>Magnoliopsida</taxon>
        <taxon>Liliopsida</taxon>
        <taxon>Poales</taxon>
        <taxon>Poaceae</taxon>
        <taxon>BOP clade</taxon>
        <taxon>Oryzoideae</taxon>
        <taxon>Oryzeae</taxon>
        <taxon>Oryzinae</taxon>
        <taxon>Oryza</taxon>
        <taxon>Oryza sativa</taxon>
    </lineage>
</organism>
<dbReference type="Proteomes" id="UP000007015">
    <property type="component" value="Chromosome 10"/>
</dbReference>
<evidence type="ECO:0000313" key="2">
    <source>
        <dbReference type="EMBL" id="EAY78997.1"/>
    </source>
</evidence>
<keyword evidence="3" id="KW-1185">Reference proteome</keyword>
<dbReference type="PANTHER" id="PTHR46014:SF1">
    <property type="entry name" value="TETRATRICOPEPTIDE REPEAT PROTEIN 1"/>
    <property type="match status" value="1"/>
</dbReference>